<evidence type="ECO:0000313" key="5">
    <source>
        <dbReference type="EMBL" id="SHG17866.1"/>
    </source>
</evidence>
<dbReference type="PROSITE" id="PS50949">
    <property type="entry name" value="HTH_GNTR"/>
    <property type="match status" value="1"/>
</dbReference>
<keyword evidence="1" id="KW-0805">Transcription regulation</keyword>
<dbReference type="EMBL" id="FQVX01000002">
    <property type="protein sequence ID" value="SHG17866.1"/>
    <property type="molecule type" value="Genomic_DNA"/>
</dbReference>
<gene>
    <name evidence="5" type="ORF">SAMN05444351_1683</name>
</gene>
<evidence type="ECO:0000259" key="4">
    <source>
        <dbReference type="PROSITE" id="PS50949"/>
    </source>
</evidence>
<dbReference type="Pfam" id="PF00392">
    <property type="entry name" value="GntR"/>
    <property type="match status" value="1"/>
</dbReference>
<keyword evidence="3" id="KW-0804">Transcription</keyword>
<dbReference type="Gene3D" id="1.20.120.530">
    <property type="entry name" value="GntR ligand-binding domain-like"/>
    <property type="match status" value="1"/>
</dbReference>
<dbReference type="PANTHER" id="PTHR43537">
    <property type="entry name" value="TRANSCRIPTIONAL REGULATOR, GNTR FAMILY"/>
    <property type="match status" value="1"/>
</dbReference>
<protein>
    <submittedName>
        <fullName evidence="5">DNA-binding transcriptional regulator, GntR family</fullName>
    </submittedName>
</protein>
<dbReference type="PANTHER" id="PTHR43537:SF24">
    <property type="entry name" value="GLUCONATE OPERON TRANSCRIPTIONAL REPRESSOR"/>
    <property type="match status" value="1"/>
</dbReference>
<dbReference type="RefSeq" id="WP_073419754.1">
    <property type="nucleotide sequence ID" value="NZ_FQVX01000002.1"/>
</dbReference>
<dbReference type="InterPro" id="IPR036390">
    <property type="entry name" value="WH_DNA-bd_sf"/>
</dbReference>
<keyword evidence="2 5" id="KW-0238">DNA-binding</keyword>
<evidence type="ECO:0000256" key="2">
    <source>
        <dbReference type="ARBA" id="ARBA00023125"/>
    </source>
</evidence>
<feature type="domain" description="HTH gntR-type" evidence="4">
    <location>
        <begin position="15"/>
        <end position="82"/>
    </location>
</feature>
<name>A0A1M5HPJ3_9ACTN</name>
<dbReference type="SMART" id="SM00345">
    <property type="entry name" value="HTH_GNTR"/>
    <property type="match status" value="1"/>
</dbReference>
<dbReference type="InterPro" id="IPR000524">
    <property type="entry name" value="Tscrpt_reg_HTH_GntR"/>
</dbReference>
<accession>A0A1M5HPJ3</accession>
<dbReference type="OrthoDB" id="3186208at2"/>
<evidence type="ECO:0000313" key="6">
    <source>
        <dbReference type="Proteomes" id="UP000184471"/>
    </source>
</evidence>
<evidence type="ECO:0000256" key="3">
    <source>
        <dbReference type="ARBA" id="ARBA00023163"/>
    </source>
</evidence>
<dbReference type="AlphaFoldDB" id="A0A1M5HPJ3"/>
<dbReference type="Proteomes" id="UP000184471">
    <property type="component" value="Unassembled WGS sequence"/>
</dbReference>
<dbReference type="SUPFAM" id="SSF46785">
    <property type="entry name" value="Winged helix' DNA-binding domain"/>
    <property type="match status" value="1"/>
</dbReference>
<organism evidence="5 6">
    <name type="scientific">Geodermatophilus nigrescens</name>
    <dbReference type="NCBI Taxonomy" id="1070870"/>
    <lineage>
        <taxon>Bacteria</taxon>
        <taxon>Bacillati</taxon>
        <taxon>Actinomycetota</taxon>
        <taxon>Actinomycetes</taxon>
        <taxon>Geodermatophilales</taxon>
        <taxon>Geodermatophilaceae</taxon>
        <taxon>Geodermatophilus</taxon>
    </lineage>
</organism>
<dbReference type="Gene3D" id="1.10.10.10">
    <property type="entry name" value="Winged helix-like DNA-binding domain superfamily/Winged helix DNA-binding domain"/>
    <property type="match status" value="1"/>
</dbReference>
<proteinExistence type="predicted"/>
<dbReference type="SUPFAM" id="SSF48008">
    <property type="entry name" value="GntR ligand-binding domain-like"/>
    <property type="match status" value="1"/>
</dbReference>
<dbReference type="InterPro" id="IPR011711">
    <property type="entry name" value="GntR_C"/>
</dbReference>
<sequence>MTLSGGPGTAEETGTTRAELVYRAVRGRIGSGELRPGQKVTERGLAEELAVSPTPVREAIRRLEQDGLIQRLGPRTVVVTDLHDRAIDDLAEVEVALRGLVARFAARHATPEQLDRLDAVLDRADDALIVLTTRYRQGEDVERHVTALLDLMQEFNDTLEACANNPVLVRLLEQSRVFSRPERRARLLELIAADGSFGLDRYGSHRALVRALRAGDAAAAERIDTADAQGGLDALRARRREERP</sequence>
<reference evidence="5 6" key="1">
    <citation type="submission" date="2016-11" db="EMBL/GenBank/DDBJ databases">
        <authorList>
            <person name="Jaros S."/>
            <person name="Januszkiewicz K."/>
            <person name="Wedrychowicz H."/>
        </authorList>
    </citation>
    <scope>NUCLEOTIDE SEQUENCE [LARGE SCALE GENOMIC DNA]</scope>
    <source>
        <strain evidence="5 6">DSM 45408</strain>
    </source>
</reference>
<dbReference type="InterPro" id="IPR008920">
    <property type="entry name" value="TF_FadR/GntR_C"/>
</dbReference>
<dbReference type="GO" id="GO:0003700">
    <property type="term" value="F:DNA-binding transcription factor activity"/>
    <property type="evidence" value="ECO:0007669"/>
    <property type="project" value="InterPro"/>
</dbReference>
<dbReference type="STRING" id="1070870.SAMN05444351_1683"/>
<dbReference type="GO" id="GO:0003677">
    <property type="term" value="F:DNA binding"/>
    <property type="evidence" value="ECO:0007669"/>
    <property type="project" value="UniProtKB-KW"/>
</dbReference>
<keyword evidence="6" id="KW-1185">Reference proteome</keyword>
<dbReference type="CDD" id="cd07377">
    <property type="entry name" value="WHTH_GntR"/>
    <property type="match status" value="1"/>
</dbReference>
<dbReference type="Pfam" id="PF07729">
    <property type="entry name" value="FCD"/>
    <property type="match status" value="1"/>
</dbReference>
<dbReference type="InterPro" id="IPR036388">
    <property type="entry name" value="WH-like_DNA-bd_sf"/>
</dbReference>
<evidence type="ECO:0000256" key="1">
    <source>
        <dbReference type="ARBA" id="ARBA00023015"/>
    </source>
</evidence>